<dbReference type="Proteomes" id="UP000053558">
    <property type="component" value="Unassembled WGS sequence"/>
</dbReference>
<dbReference type="AlphaFoldDB" id="A0A5M3MTF9"/>
<evidence type="ECO:0000313" key="2">
    <source>
        <dbReference type="EMBL" id="EIW82327.1"/>
    </source>
</evidence>
<feature type="compositionally biased region" description="Basic residues" evidence="1">
    <location>
        <begin position="399"/>
        <end position="411"/>
    </location>
</feature>
<feature type="region of interest" description="Disordered" evidence="1">
    <location>
        <begin position="223"/>
        <end position="278"/>
    </location>
</feature>
<organism evidence="2 3">
    <name type="scientific">Coniophora puteana (strain RWD-64-598)</name>
    <name type="common">Brown rot fungus</name>
    <dbReference type="NCBI Taxonomy" id="741705"/>
    <lineage>
        <taxon>Eukaryota</taxon>
        <taxon>Fungi</taxon>
        <taxon>Dikarya</taxon>
        <taxon>Basidiomycota</taxon>
        <taxon>Agaricomycotina</taxon>
        <taxon>Agaricomycetes</taxon>
        <taxon>Agaricomycetidae</taxon>
        <taxon>Boletales</taxon>
        <taxon>Coniophorineae</taxon>
        <taxon>Coniophoraceae</taxon>
        <taxon>Coniophora</taxon>
    </lineage>
</organism>
<sequence>MPTSELSDALNPYFATSRNRPPANAPPPDGQQSVAPNAADCVPQGSGLETIVTESSQSAISQVSPSSDALSPRMPSAASLTAVQELLRYVASTREAQEIERKRRLAWEQEQEAKYALRQAEMERHMLEMRQEITKLRSRLGASGSPAASPSVQPVAGTHTSQVTPQLPTMGQQPTPDTSPALSHHSTPYLSSQNMGRLEAGPSNLNVIYHPTMPQSPILTQPARFINMGPSSPHSQGIPTQRKRLASELSSDEESSTDSKDESYPRQRNKRRNHHDTRCLTIQHAMRLHMLRLMQLENDKALPDSHVEGTTLGPDQPVRFVWDKTTRQSVHNNRMKTLVLRDLKENRDRYKYVPEKDFNKKSLDTTFEQAFVTLRQKYKAQRDESVARTYKQREDTKARSSRRASRKKTKLCNRSDARNRLDAFEHITFDGALQTECMSSEESEVEESPMNSPRSFLRIRGLPWRSTRLRRFFNTLDENDRVENANKPRRGVGRKERFPGPHKDGLPIPPKGVASWMVSKRWISLMRQTQSEVLTILADLIEDPPGFDWSHFDALGQESEDEDIVGMGQYGGMQLALQYDAPSSAVWTL</sequence>
<comment type="caution">
    <text evidence="2">The sequence shown here is derived from an EMBL/GenBank/DDBJ whole genome shotgun (WGS) entry which is preliminary data.</text>
</comment>
<dbReference type="OMA" id="TIHHAMR"/>
<feature type="region of interest" description="Disordered" evidence="1">
    <location>
        <begin position="1"/>
        <end position="75"/>
    </location>
</feature>
<dbReference type="RefSeq" id="XP_007768034.1">
    <property type="nucleotide sequence ID" value="XM_007769844.1"/>
</dbReference>
<reference evidence="3" key="1">
    <citation type="journal article" date="2012" name="Science">
        <title>The Paleozoic origin of enzymatic lignin decomposition reconstructed from 31 fungal genomes.</title>
        <authorList>
            <person name="Floudas D."/>
            <person name="Binder M."/>
            <person name="Riley R."/>
            <person name="Barry K."/>
            <person name="Blanchette R.A."/>
            <person name="Henrissat B."/>
            <person name="Martinez A.T."/>
            <person name="Otillar R."/>
            <person name="Spatafora J.W."/>
            <person name="Yadav J.S."/>
            <person name="Aerts A."/>
            <person name="Benoit I."/>
            <person name="Boyd A."/>
            <person name="Carlson A."/>
            <person name="Copeland A."/>
            <person name="Coutinho P.M."/>
            <person name="de Vries R.P."/>
            <person name="Ferreira P."/>
            <person name="Findley K."/>
            <person name="Foster B."/>
            <person name="Gaskell J."/>
            <person name="Glotzer D."/>
            <person name="Gorecki P."/>
            <person name="Heitman J."/>
            <person name="Hesse C."/>
            <person name="Hori C."/>
            <person name="Igarashi K."/>
            <person name="Jurgens J.A."/>
            <person name="Kallen N."/>
            <person name="Kersten P."/>
            <person name="Kohler A."/>
            <person name="Kuees U."/>
            <person name="Kumar T.K.A."/>
            <person name="Kuo A."/>
            <person name="LaButti K."/>
            <person name="Larrondo L.F."/>
            <person name="Lindquist E."/>
            <person name="Ling A."/>
            <person name="Lombard V."/>
            <person name="Lucas S."/>
            <person name="Lundell T."/>
            <person name="Martin R."/>
            <person name="McLaughlin D.J."/>
            <person name="Morgenstern I."/>
            <person name="Morin E."/>
            <person name="Murat C."/>
            <person name="Nagy L.G."/>
            <person name="Nolan M."/>
            <person name="Ohm R.A."/>
            <person name="Patyshakuliyeva A."/>
            <person name="Rokas A."/>
            <person name="Ruiz-Duenas F.J."/>
            <person name="Sabat G."/>
            <person name="Salamov A."/>
            <person name="Samejima M."/>
            <person name="Schmutz J."/>
            <person name="Slot J.C."/>
            <person name="St John F."/>
            <person name="Stenlid J."/>
            <person name="Sun H."/>
            <person name="Sun S."/>
            <person name="Syed K."/>
            <person name="Tsang A."/>
            <person name="Wiebenga A."/>
            <person name="Young D."/>
            <person name="Pisabarro A."/>
            <person name="Eastwood D.C."/>
            <person name="Martin F."/>
            <person name="Cullen D."/>
            <person name="Grigoriev I.V."/>
            <person name="Hibbett D.S."/>
        </authorList>
    </citation>
    <scope>NUCLEOTIDE SEQUENCE [LARGE SCALE GENOMIC DNA]</scope>
    <source>
        <strain evidence="3">RWD-64-598 SS2</strain>
    </source>
</reference>
<feature type="compositionally biased region" description="Polar residues" evidence="1">
    <location>
        <begin position="229"/>
        <end position="239"/>
    </location>
</feature>
<feature type="compositionally biased region" description="Basic and acidic residues" evidence="1">
    <location>
        <begin position="382"/>
        <end position="398"/>
    </location>
</feature>
<dbReference type="GeneID" id="19201877"/>
<feature type="compositionally biased region" description="Low complexity" evidence="1">
    <location>
        <begin position="141"/>
        <end position="157"/>
    </location>
</feature>
<feature type="region of interest" description="Disordered" evidence="1">
    <location>
        <begin position="382"/>
        <end position="414"/>
    </location>
</feature>
<dbReference type="KEGG" id="cput:CONPUDRAFT_143750"/>
<feature type="region of interest" description="Disordered" evidence="1">
    <location>
        <begin position="484"/>
        <end position="506"/>
    </location>
</feature>
<evidence type="ECO:0000313" key="3">
    <source>
        <dbReference type="Proteomes" id="UP000053558"/>
    </source>
</evidence>
<keyword evidence="3" id="KW-1185">Reference proteome</keyword>
<proteinExistence type="predicted"/>
<feature type="compositionally biased region" description="Basic and acidic residues" evidence="1">
    <location>
        <begin position="493"/>
        <end position="505"/>
    </location>
</feature>
<protein>
    <submittedName>
        <fullName evidence="2">Uncharacterized protein</fullName>
    </submittedName>
</protein>
<feature type="compositionally biased region" description="Polar residues" evidence="1">
    <location>
        <begin position="158"/>
        <end position="195"/>
    </location>
</feature>
<dbReference type="EMBL" id="JH711577">
    <property type="protein sequence ID" value="EIW82327.1"/>
    <property type="molecule type" value="Genomic_DNA"/>
</dbReference>
<name>A0A5M3MTF9_CONPW</name>
<feature type="compositionally biased region" description="Low complexity" evidence="1">
    <location>
        <begin position="55"/>
        <end position="67"/>
    </location>
</feature>
<feature type="region of interest" description="Disordered" evidence="1">
    <location>
        <begin position="139"/>
        <end position="209"/>
    </location>
</feature>
<accession>A0A5M3MTF9</accession>
<dbReference type="OrthoDB" id="3358418at2759"/>
<gene>
    <name evidence="2" type="ORF">CONPUDRAFT_143750</name>
</gene>
<evidence type="ECO:0000256" key="1">
    <source>
        <dbReference type="SAM" id="MobiDB-lite"/>
    </source>
</evidence>